<dbReference type="InterPro" id="IPR011051">
    <property type="entry name" value="RmlC_Cupin_sf"/>
</dbReference>
<organism evidence="5 6">
    <name type="scientific">Paenibacillus eucommiae</name>
    <dbReference type="NCBI Taxonomy" id="1355755"/>
    <lineage>
        <taxon>Bacteria</taxon>
        <taxon>Bacillati</taxon>
        <taxon>Bacillota</taxon>
        <taxon>Bacilli</taxon>
        <taxon>Bacillales</taxon>
        <taxon>Paenibacillaceae</taxon>
        <taxon>Paenibacillus</taxon>
    </lineage>
</organism>
<gene>
    <name evidence="5" type="ORF">J2Z66_000900</name>
</gene>
<evidence type="ECO:0000256" key="2">
    <source>
        <dbReference type="RuleBase" id="RU003457"/>
    </source>
</evidence>
<protein>
    <submittedName>
        <fullName evidence="5">Redox-sensitive bicupin YhaK (Pirin superfamily)</fullName>
    </submittedName>
</protein>
<keyword evidence="6" id="KW-1185">Reference proteome</keyword>
<proteinExistence type="inferred from homology"/>
<dbReference type="InterPro" id="IPR041602">
    <property type="entry name" value="Quercetinase_C"/>
</dbReference>
<sequence>MLTLYPAASRHSFDRGWIRGNYSFSFGDYEDPNHHQFGPLRVFNDDTIAPGRGFGAHPHSDMEIVSIVLSGQLRHEDNQGNEAVTSFGEIQRMSAGSGIIHTEHNSSETEELNLLQMWFMPSSRGLAPSYEMTRFDPALMTNNLLPVVAQQGSAQVAAIHQDMTIYLSKLDGSKQISFTQAEGRKVFIFVIEGHLTINEHHLLETRDSARITDIPCLELGTSSSASFVLIDLP</sequence>
<dbReference type="InterPro" id="IPR012093">
    <property type="entry name" value="Pirin"/>
</dbReference>
<reference evidence="5 6" key="1">
    <citation type="submission" date="2021-03" db="EMBL/GenBank/DDBJ databases">
        <title>Genomic Encyclopedia of Type Strains, Phase IV (KMG-IV): sequencing the most valuable type-strain genomes for metagenomic binning, comparative biology and taxonomic classification.</title>
        <authorList>
            <person name="Goeker M."/>
        </authorList>
    </citation>
    <scope>NUCLEOTIDE SEQUENCE [LARGE SCALE GENOMIC DNA]</scope>
    <source>
        <strain evidence="5 6">DSM 26048</strain>
    </source>
</reference>
<name>A0ABS4IQ93_9BACL</name>
<feature type="domain" description="Quercetin 2,3-dioxygenase C-terminal cupin" evidence="4">
    <location>
        <begin position="147"/>
        <end position="232"/>
    </location>
</feature>
<dbReference type="PANTHER" id="PTHR43212">
    <property type="entry name" value="QUERCETIN 2,3-DIOXYGENASE"/>
    <property type="match status" value="1"/>
</dbReference>
<comment type="caution">
    <text evidence="5">The sequence shown here is derived from an EMBL/GenBank/DDBJ whole genome shotgun (WGS) entry which is preliminary data.</text>
</comment>
<evidence type="ECO:0000256" key="1">
    <source>
        <dbReference type="ARBA" id="ARBA00008416"/>
    </source>
</evidence>
<dbReference type="CDD" id="cd02910">
    <property type="entry name" value="cupin_Yhhw_N"/>
    <property type="match status" value="1"/>
</dbReference>
<dbReference type="InterPro" id="IPR003829">
    <property type="entry name" value="Pirin_N_dom"/>
</dbReference>
<dbReference type="Pfam" id="PF17954">
    <property type="entry name" value="Pirin_C_2"/>
    <property type="match status" value="1"/>
</dbReference>
<dbReference type="Proteomes" id="UP001519287">
    <property type="component" value="Unassembled WGS sequence"/>
</dbReference>
<comment type="similarity">
    <text evidence="1 2">Belongs to the pirin family.</text>
</comment>
<dbReference type="SUPFAM" id="SSF51182">
    <property type="entry name" value="RmlC-like cupins"/>
    <property type="match status" value="1"/>
</dbReference>
<evidence type="ECO:0000259" key="3">
    <source>
        <dbReference type="Pfam" id="PF02678"/>
    </source>
</evidence>
<evidence type="ECO:0000313" key="5">
    <source>
        <dbReference type="EMBL" id="MBP1989305.1"/>
    </source>
</evidence>
<dbReference type="EMBL" id="JAGGLB010000002">
    <property type="protein sequence ID" value="MBP1989305.1"/>
    <property type="molecule type" value="Genomic_DNA"/>
</dbReference>
<accession>A0ABS4IQ93</accession>
<dbReference type="RefSeq" id="WP_209970128.1">
    <property type="nucleotide sequence ID" value="NZ_JAGGLB010000002.1"/>
</dbReference>
<dbReference type="PIRSF" id="PIRSF006232">
    <property type="entry name" value="Pirin"/>
    <property type="match status" value="1"/>
</dbReference>
<dbReference type="Pfam" id="PF02678">
    <property type="entry name" value="Pirin"/>
    <property type="match status" value="1"/>
</dbReference>
<evidence type="ECO:0000313" key="6">
    <source>
        <dbReference type="Proteomes" id="UP001519287"/>
    </source>
</evidence>
<feature type="domain" description="Pirin N-terminal" evidence="3">
    <location>
        <begin position="12"/>
        <end position="118"/>
    </location>
</feature>
<dbReference type="PANTHER" id="PTHR43212:SF3">
    <property type="entry name" value="QUERCETIN 2,3-DIOXYGENASE"/>
    <property type="match status" value="1"/>
</dbReference>
<dbReference type="Gene3D" id="2.60.120.10">
    <property type="entry name" value="Jelly Rolls"/>
    <property type="match status" value="2"/>
</dbReference>
<evidence type="ECO:0000259" key="4">
    <source>
        <dbReference type="Pfam" id="PF17954"/>
    </source>
</evidence>
<dbReference type="InterPro" id="IPR014710">
    <property type="entry name" value="RmlC-like_jellyroll"/>
</dbReference>